<dbReference type="PANTHER" id="PTHR38926:SF13">
    <property type="entry name" value="F-BOX DOMAIN CONTAINING PROTEIN, EXPRESSED"/>
    <property type="match status" value="1"/>
</dbReference>
<proteinExistence type="predicted"/>
<sequence length="339" mass="39668">MNLNNDNEIEDELEEVQRTRIAFQNFGKLTEMENTFSSGKRWEEMGLDVLVKIFLSFNIIELTSGVSRVCSSWRLACCDPIIWKSIDFGIMKSNYIKIPAPPYIWVADTSDKYVMRIVKIVMELSRGNCSCLIFPLDLYLRDDQLLYIAERSPHLKQLVLPAWNRITKAGICAAIRKWKELESLTMPSIRDPPYFLDEVARNCKNFTQLKIMGHFDVLFASTIVERLPNLKVLSLRCSLLYKEALDIILENLEHLEVLNIAHSFFVEKPPPPASRRILRQLDESIRVKASRLRNFLTCPDEFCVLCKRMISDDGYLRWYKYEKYEKGLWLKDEVRSISY</sequence>
<gene>
    <name evidence="2" type="ORF">FRX31_017069</name>
</gene>
<dbReference type="EMBL" id="JABWDY010020159">
    <property type="protein sequence ID" value="KAF5193342.1"/>
    <property type="molecule type" value="Genomic_DNA"/>
</dbReference>
<dbReference type="InterPro" id="IPR036047">
    <property type="entry name" value="F-box-like_dom_sf"/>
</dbReference>
<evidence type="ECO:0000313" key="3">
    <source>
        <dbReference type="Proteomes" id="UP000554482"/>
    </source>
</evidence>
<keyword evidence="3" id="KW-1185">Reference proteome</keyword>
<evidence type="ECO:0000313" key="2">
    <source>
        <dbReference type="EMBL" id="KAF5193342.1"/>
    </source>
</evidence>
<dbReference type="InterPro" id="IPR032675">
    <property type="entry name" value="LRR_dom_sf"/>
</dbReference>
<dbReference type="SUPFAM" id="SSF52047">
    <property type="entry name" value="RNI-like"/>
    <property type="match status" value="1"/>
</dbReference>
<dbReference type="AlphaFoldDB" id="A0A7J6WAX0"/>
<feature type="domain" description="F-box" evidence="1">
    <location>
        <begin position="48"/>
        <end position="88"/>
    </location>
</feature>
<dbReference type="Pfam" id="PF12937">
    <property type="entry name" value="F-box-like"/>
    <property type="match status" value="1"/>
</dbReference>
<comment type="caution">
    <text evidence="2">The sequence shown here is derived from an EMBL/GenBank/DDBJ whole genome shotgun (WGS) entry which is preliminary data.</text>
</comment>
<dbReference type="Gene3D" id="3.80.10.10">
    <property type="entry name" value="Ribonuclease Inhibitor"/>
    <property type="match status" value="1"/>
</dbReference>
<dbReference type="InterPro" id="IPR001810">
    <property type="entry name" value="F-box_dom"/>
</dbReference>
<organism evidence="2 3">
    <name type="scientific">Thalictrum thalictroides</name>
    <name type="common">Rue-anemone</name>
    <name type="synonym">Anemone thalictroides</name>
    <dbReference type="NCBI Taxonomy" id="46969"/>
    <lineage>
        <taxon>Eukaryota</taxon>
        <taxon>Viridiplantae</taxon>
        <taxon>Streptophyta</taxon>
        <taxon>Embryophyta</taxon>
        <taxon>Tracheophyta</taxon>
        <taxon>Spermatophyta</taxon>
        <taxon>Magnoliopsida</taxon>
        <taxon>Ranunculales</taxon>
        <taxon>Ranunculaceae</taxon>
        <taxon>Thalictroideae</taxon>
        <taxon>Thalictrum</taxon>
    </lineage>
</organism>
<name>A0A7J6WAX0_THATH</name>
<dbReference type="OrthoDB" id="722566at2759"/>
<protein>
    <submittedName>
        <fullName evidence="2">F-box/LRR-repeat protein</fullName>
    </submittedName>
</protein>
<dbReference type="Proteomes" id="UP000554482">
    <property type="component" value="Unassembled WGS sequence"/>
</dbReference>
<evidence type="ECO:0000259" key="1">
    <source>
        <dbReference type="Pfam" id="PF12937"/>
    </source>
</evidence>
<dbReference type="PANTHER" id="PTHR38926">
    <property type="entry name" value="F-BOX DOMAIN CONTAINING PROTEIN, EXPRESSED"/>
    <property type="match status" value="1"/>
</dbReference>
<dbReference type="Gene3D" id="1.20.1280.50">
    <property type="match status" value="1"/>
</dbReference>
<accession>A0A7J6WAX0</accession>
<reference evidence="2 3" key="1">
    <citation type="submission" date="2020-06" db="EMBL/GenBank/DDBJ databases">
        <title>Transcriptomic and genomic resources for Thalictrum thalictroides and T. hernandezii: Facilitating candidate gene discovery in an emerging model plant lineage.</title>
        <authorList>
            <person name="Arias T."/>
            <person name="Riano-Pachon D.M."/>
            <person name="Di Stilio V.S."/>
        </authorList>
    </citation>
    <scope>NUCLEOTIDE SEQUENCE [LARGE SCALE GENOMIC DNA]</scope>
    <source>
        <strain evidence="3">cv. WT478/WT964</strain>
        <tissue evidence="2">Leaves</tissue>
    </source>
</reference>
<dbReference type="SUPFAM" id="SSF81383">
    <property type="entry name" value="F-box domain"/>
    <property type="match status" value="1"/>
</dbReference>